<gene>
    <name evidence="1" type="ORF">BRM3_08170</name>
</gene>
<dbReference type="Proteomes" id="UP001164305">
    <property type="component" value="Chromosome"/>
</dbReference>
<protein>
    <recommendedName>
        <fullName evidence="3">DUF1795 domain-containing protein</fullName>
    </recommendedName>
</protein>
<reference evidence="1" key="1">
    <citation type="submission" date="2022-10" db="EMBL/GenBank/DDBJ databases">
        <title>Whole-Genome Sequencing of Brachybacterium huguangmaarense BRM-3, Isolated from Betula schmidtii.</title>
        <authorList>
            <person name="Haam D."/>
        </authorList>
    </citation>
    <scope>NUCLEOTIDE SEQUENCE</scope>
    <source>
        <strain evidence="1">BRM-3</strain>
    </source>
</reference>
<name>A0ABY6FY36_9MICO</name>
<keyword evidence="2" id="KW-1185">Reference proteome</keyword>
<accession>A0ABY6FY36</accession>
<dbReference type="EMBL" id="CP107020">
    <property type="protein sequence ID" value="UYG15624.1"/>
    <property type="molecule type" value="Genomic_DNA"/>
</dbReference>
<evidence type="ECO:0000313" key="1">
    <source>
        <dbReference type="EMBL" id="UYG15624.1"/>
    </source>
</evidence>
<dbReference type="Gene3D" id="3.40.1000.10">
    <property type="entry name" value="Mog1/PsbP, alpha/beta/alpha sandwich"/>
    <property type="match status" value="1"/>
</dbReference>
<dbReference type="RefSeq" id="WP_263592838.1">
    <property type="nucleotide sequence ID" value="NZ_CP107020.1"/>
</dbReference>
<organism evidence="1 2">
    <name type="scientific">Brachybacterium huguangmaarense</name>
    <dbReference type="NCBI Taxonomy" id="1652028"/>
    <lineage>
        <taxon>Bacteria</taxon>
        <taxon>Bacillati</taxon>
        <taxon>Actinomycetota</taxon>
        <taxon>Actinomycetes</taxon>
        <taxon>Micrococcales</taxon>
        <taxon>Dermabacteraceae</taxon>
        <taxon>Brachybacterium</taxon>
    </lineage>
</organism>
<proteinExistence type="predicted"/>
<evidence type="ECO:0000313" key="2">
    <source>
        <dbReference type="Proteomes" id="UP001164305"/>
    </source>
</evidence>
<evidence type="ECO:0008006" key="3">
    <source>
        <dbReference type="Google" id="ProtNLM"/>
    </source>
</evidence>
<sequence>MSVPETWETVIVPGLQVAVAEPAAPGRFRANVVVTCERLPAEGGPARAVEALGQRSSALPSLEEIVTDEVEIAGRPWLRREYGYTQPGSETVVQAVRHTHLDRGRAVDVIEVVGSCGAARADELFAVIRGIQDSVRVWID</sequence>